<dbReference type="Proteomes" id="UP000186806">
    <property type="component" value="Unassembled WGS sequence"/>
</dbReference>
<comment type="caution">
    <text evidence="2">The sequence shown here is derived from an EMBL/GenBank/DDBJ whole genome shotgun (WGS) entry which is preliminary data.</text>
</comment>
<dbReference type="EMBL" id="MSDQ01000018">
    <property type="protein sequence ID" value="OLO11846.1"/>
    <property type="molecule type" value="Genomic_DNA"/>
</dbReference>
<sequence length="60" mass="6992">MLSYDSASLAELGRQDAGDDEKPRHKSFKEYEPGDTHIDIKHLPQTADEQQKRYLFRATR</sequence>
<protein>
    <submittedName>
        <fullName evidence="2">Uncharacterized protein</fullName>
    </submittedName>
</protein>
<proteinExistence type="predicted"/>
<keyword evidence="3" id="KW-1185">Reference proteome</keyword>
<evidence type="ECO:0000313" key="3">
    <source>
        <dbReference type="Proteomes" id="UP000186806"/>
    </source>
</evidence>
<dbReference type="AlphaFoldDB" id="A0A1Q8TDU5"/>
<evidence type="ECO:0000313" key="2">
    <source>
        <dbReference type="EMBL" id="OLO11846.1"/>
    </source>
</evidence>
<feature type="region of interest" description="Disordered" evidence="1">
    <location>
        <begin position="1"/>
        <end position="36"/>
    </location>
</feature>
<accession>A0A1Q8TDU5</accession>
<name>A0A1Q8TDU5_9GAMM</name>
<organism evidence="2 3">
    <name type="scientific">Chromohalobacter japonicus</name>
    <dbReference type="NCBI Taxonomy" id="223900"/>
    <lineage>
        <taxon>Bacteria</taxon>
        <taxon>Pseudomonadati</taxon>
        <taxon>Pseudomonadota</taxon>
        <taxon>Gammaproteobacteria</taxon>
        <taxon>Oceanospirillales</taxon>
        <taxon>Halomonadaceae</taxon>
        <taxon>Chromohalobacter</taxon>
    </lineage>
</organism>
<evidence type="ECO:0000256" key="1">
    <source>
        <dbReference type="SAM" id="MobiDB-lite"/>
    </source>
</evidence>
<gene>
    <name evidence="2" type="ORF">BTW10_07575</name>
</gene>
<feature type="compositionally biased region" description="Basic and acidic residues" evidence="1">
    <location>
        <begin position="13"/>
        <end position="36"/>
    </location>
</feature>
<reference evidence="2 3" key="1">
    <citation type="submission" date="2016-12" db="EMBL/GenBank/DDBJ databases">
        <title>Draft genome sequences of strains Salinicola socius SMB35, Salinicola sp. MH3R3-1 and Chromohalobacter sp. SMB17 from the Verkhnekamsk potash mining region of Russia.</title>
        <authorList>
            <person name="Mavrodi D.V."/>
            <person name="Olsson B.E."/>
            <person name="Korsakova E.S."/>
            <person name="Pyankova A."/>
            <person name="Mavrodi O.V."/>
            <person name="Plotnikova E.G."/>
        </authorList>
    </citation>
    <scope>NUCLEOTIDE SEQUENCE [LARGE SCALE GENOMIC DNA]</scope>
    <source>
        <strain evidence="2 3">SMB17</strain>
    </source>
</reference>